<comment type="caution">
    <text evidence="2">The sequence shown here is derived from an EMBL/GenBank/DDBJ whole genome shotgun (WGS) entry which is preliminary data.</text>
</comment>
<proteinExistence type="predicted"/>
<dbReference type="RefSeq" id="WP_304277510.1">
    <property type="nucleotide sequence ID" value="NZ_QFQZ01000029.1"/>
</dbReference>
<protein>
    <recommendedName>
        <fullName evidence="4">BNR repeat-containing family member</fullName>
    </recommendedName>
</protein>
<accession>A0A2W5V2P1</accession>
<evidence type="ECO:0008006" key="4">
    <source>
        <dbReference type="Google" id="ProtNLM"/>
    </source>
</evidence>
<keyword evidence="1" id="KW-0732">Signal</keyword>
<evidence type="ECO:0000313" key="3">
    <source>
        <dbReference type="Proteomes" id="UP000249393"/>
    </source>
</evidence>
<feature type="signal peptide" evidence="1">
    <location>
        <begin position="1"/>
        <end position="27"/>
    </location>
</feature>
<dbReference type="Proteomes" id="UP000249393">
    <property type="component" value="Unassembled WGS sequence"/>
</dbReference>
<dbReference type="EMBL" id="QFQZ01000029">
    <property type="protein sequence ID" value="PZR34289.1"/>
    <property type="molecule type" value="Genomic_DNA"/>
</dbReference>
<dbReference type="Pfam" id="PF15892">
    <property type="entry name" value="BNR_4"/>
    <property type="match status" value="1"/>
</dbReference>
<dbReference type="AlphaFoldDB" id="A0A2W5V2P1"/>
<sequence>MRSGLSRLIVSAALSAACVLCASAARAQAPEADHPAKALPVTAIEAIDQVWAGHKVGFALAVSATRLYVGYYDANRQLTIAQRDRNGTYWTYAKLDSWLGWDSHNYIALAVDPAGRLHVMANMHSEPLIYFRSAESGDARSLRREAQMVGPEDEARVTYPIFLHDAEGRLIVKYRSGRSGSGDEIYNVLDAKTGRWSRLLSTPLVSGEGKRNAYFVGPVLGPDKRFHIVWVWRDSPDASTNHDLSYARSKDLVHWERSDGQPLSLPITLGKAEIVDPVPVRGGMINNNTVLGFDSQGRPTITYHKFDAAGDTQVYLARREAWGWRTAPISQWKGFRWDFGGPGSLAGRLSVGGAKVEAPGRMTAPVVRDGRTSDLVFDEQTLAPVEERPTQDLVARLGDKLKVPADMRANVLQVAGGPEGDYALVWPTRPPNRDRPTEDIPPPTTLLLLRLAKTTP</sequence>
<reference evidence="2 3" key="1">
    <citation type="submission" date="2017-08" db="EMBL/GenBank/DDBJ databases">
        <title>Infants hospitalized years apart are colonized by the same room-sourced microbial strains.</title>
        <authorList>
            <person name="Brooks B."/>
            <person name="Olm M.R."/>
            <person name="Firek B.A."/>
            <person name="Baker R."/>
            <person name="Thomas B.C."/>
            <person name="Morowitz M.J."/>
            <person name="Banfield J.F."/>
        </authorList>
    </citation>
    <scope>NUCLEOTIDE SEQUENCE [LARGE SCALE GENOMIC DNA]</scope>
    <source>
        <strain evidence="2">S2_003_000_R2_4</strain>
    </source>
</reference>
<gene>
    <name evidence="2" type="ORF">DI526_10770</name>
</gene>
<organism evidence="2 3">
    <name type="scientific">Caulobacter segnis</name>
    <dbReference type="NCBI Taxonomy" id="88688"/>
    <lineage>
        <taxon>Bacteria</taxon>
        <taxon>Pseudomonadati</taxon>
        <taxon>Pseudomonadota</taxon>
        <taxon>Alphaproteobacteria</taxon>
        <taxon>Caulobacterales</taxon>
        <taxon>Caulobacteraceae</taxon>
        <taxon>Caulobacter</taxon>
    </lineage>
</organism>
<dbReference type="PROSITE" id="PS51257">
    <property type="entry name" value="PROKAR_LIPOPROTEIN"/>
    <property type="match status" value="1"/>
</dbReference>
<evidence type="ECO:0000313" key="2">
    <source>
        <dbReference type="EMBL" id="PZR34289.1"/>
    </source>
</evidence>
<name>A0A2W5V2P1_9CAUL</name>
<evidence type="ECO:0000256" key="1">
    <source>
        <dbReference type="SAM" id="SignalP"/>
    </source>
</evidence>
<feature type="chain" id="PRO_5016051555" description="BNR repeat-containing family member" evidence="1">
    <location>
        <begin position="28"/>
        <end position="456"/>
    </location>
</feature>